<evidence type="ECO:0008006" key="4">
    <source>
        <dbReference type="Google" id="ProtNLM"/>
    </source>
</evidence>
<dbReference type="Proteomes" id="UP001476807">
    <property type="component" value="Unassembled WGS sequence"/>
</dbReference>
<gene>
    <name evidence="2" type="ORF">ABS362_07880</name>
</gene>
<dbReference type="RefSeq" id="WP_350411855.1">
    <property type="nucleotide sequence ID" value="NZ_JBEOKT010000005.1"/>
</dbReference>
<comment type="caution">
    <text evidence="2">The sequence shown here is derived from an EMBL/GenBank/DDBJ whole genome shotgun (WGS) entry which is preliminary data.</text>
</comment>
<feature type="chain" id="PRO_5046671164" description="DUF4595 domain-containing protein" evidence="1">
    <location>
        <begin position="21"/>
        <end position="255"/>
    </location>
</feature>
<accession>A0ABV1RSV0</accession>
<keyword evidence="1" id="KW-0732">Signal</keyword>
<dbReference type="PROSITE" id="PS51257">
    <property type="entry name" value="PROKAR_LIPOPROTEIN"/>
    <property type="match status" value="1"/>
</dbReference>
<evidence type="ECO:0000313" key="2">
    <source>
        <dbReference type="EMBL" id="MER2997461.1"/>
    </source>
</evidence>
<keyword evidence="3" id="KW-1185">Reference proteome</keyword>
<feature type="signal peptide" evidence="1">
    <location>
        <begin position="1"/>
        <end position="20"/>
    </location>
</feature>
<evidence type="ECO:0000313" key="3">
    <source>
        <dbReference type="Proteomes" id="UP001476807"/>
    </source>
</evidence>
<organism evidence="2 3">
    <name type="scientific">Pontibacter populi</name>
    <dbReference type="NCBI Taxonomy" id="890055"/>
    <lineage>
        <taxon>Bacteria</taxon>
        <taxon>Pseudomonadati</taxon>
        <taxon>Bacteroidota</taxon>
        <taxon>Cytophagia</taxon>
        <taxon>Cytophagales</taxon>
        <taxon>Hymenobacteraceae</taxon>
        <taxon>Pontibacter</taxon>
    </lineage>
</organism>
<evidence type="ECO:0000256" key="1">
    <source>
        <dbReference type="SAM" id="SignalP"/>
    </source>
</evidence>
<sequence length="255" mass="29132">MKLPKLLAAVFLSFSLYSCSCEDVNLGKLEQTGELTSFLPAQGRSYFATYNNTKLPLSYYTPDDSSPLRVPVRETGSKAMVGKGGTYDCIEYYTAEEKEYPGYIEGKNPFYLNQKYTKDVNQFAFNSIKDKDQVVDVIEFIVGFNNKFPTTITRGMGSYDSFMPYRSFTLAKDPEALLFKRSDMTQEFLPTITLNGVQHQNVYHLYLNSPQYTEDEKFFNQYYPLDYPQGIYVKEGIGIVQAYTADGKQIDITVE</sequence>
<dbReference type="EMBL" id="JBEOKT010000005">
    <property type="protein sequence ID" value="MER2997461.1"/>
    <property type="molecule type" value="Genomic_DNA"/>
</dbReference>
<reference evidence="2 3" key="1">
    <citation type="submission" date="2024-06" db="EMBL/GenBank/DDBJ databases">
        <title>Pontibacter populi HYL7-15.</title>
        <authorList>
            <person name="Kim M.K."/>
        </authorList>
    </citation>
    <scope>NUCLEOTIDE SEQUENCE [LARGE SCALE GENOMIC DNA]</scope>
    <source>
        <strain evidence="2 3">HYL7-15</strain>
    </source>
</reference>
<name>A0ABV1RSV0_9BACT</name>
<proteinExistence type="predicted"/>
<protein>
    <recommendedName>
        <fullName evidence="4">DUF4595 domain-containing protein</fullName>
    </recommendedName>
</protein>